<feature type="coiled-coil region" evidence="1">
    <location>
        <begin position="178"/>
        <end position="205"/>
    </location>
</feature>
<keyword evidence="3" id="KW-1185">Reference proteome</keyword>
<organism evidence="2 3">
    <name type="scientific">Salibacterium halotolerans</name>
    <dbReference type="NCBI Taxonomy" id="1884432"/>
    <lineage>
        <taxon>Bacteria</taxon>
        <taxon>Bacillati</taxon>
        <taxon>Bacillota</taxon>
        <taxon>Bacilli</taxon>
        <taxon>Bacillales</taxon>
        <taxon>Bacillaceae</taxon>
    </lineage>
</organism>
<gene>
    <name evidence="2" type="ORF">SAMN05518683_11675</name>
</gene>
<dbReference type="AlphaFoldDB" id="A0A1I5VKE6"/>
<accession>A0A1I5VKE6</accession>
<proteinExistence type="predicted"/>
<reference evidence="3" key="1">
    <citation type="submission" date="2016-10" db="EMBL/GenBank/DDBJ databases">
        <authorList>
            <person name="Varghese N."/>
            <person name="Submissions S."/>
        </authorList>
    </citation>
    <scope>NUCLEOTIDE SEQUENCE [LARGE SCALE GENOMIC DNA]</scope>
    <source>
        <strain evidence="3">S7</strain>
    </source>
</reference>
<evidence type="ECO:0000313" key="3">
    <source>
        <dbReference type="Proteomes" id="UP000198892"/>
    </source>
</evidence>
<dbReference type="EMBL" id="FOXD01000016">
    <property type="protein sequence ID" value="SFQ08024.1"/>
    <property type="molecule type" value="Genomic_DNA"/>
</dbReference>
<keyword evidence="1" id="KW-0175">Coiled coil</keyword>
<protein>
    <submittedName>
        <fullName evidence="2">Uncharacterized protein</fullName>
    </submittedName>
</protein>
<dbReference type="STRING" id="1884432.SAMN05518683_11675"/>
<dbReference type="Proteomes" id="UP000198892">
    <property type="component" value="Unassembled WGS sequence"/>
</dbReference>
<sequence>MISNVPDFEKHRREKQKQADHDLTALLDAYSNWLKHNTNLREKVRAKHMFAEQAGCDTQELEEEPWRRYFEDWFAFDYVTVIGSRLFDMFIKENSAVLPPSQIQLSGLVLTAALEPYKVLSLHNGAATVSPLWEKEEKRLSSLTGDVPLSQKTSSILVRSVYCGFENRVFSPVVPLSIPENETRLKEWKQRYEKKEEEQRRLRFMKENGASWYVYTEPNP</sequence>
<evidence type="ECO:0000313" key="2">
    <source>
        <dbReference type="EMBL" id="SFQ08024.1"/>
    </source>
</evidence>
<name>A0A1I5VKE6_9BACI</name>
<evidence type="ECO:0000256" key="1">
    <source>
        <dbReference type="SAM" id="Coils"/>
    </source>
</evidence>